<accession>A0A9P5YM65</accession>
<organism evidence="1 2">
    <name type="scientific">Pholiota conissans</name>
    <dbReference type="NCBI Taxonomy" id="109636"/>
    <lineage>
        <taxon>Eukaryota</taxon>
        <taxon>Fungi</taxon>
        <taxon>Dikarya</taxon>
        <taxon>Basidiomycota</taxon>
        <taxon>Agaricomycotina</taxon>
        <taxon>Agaricomycetes</taxon>
        <taxon>Agaricomycetidae</taxon>
        <taxon>Agaricales</taxon>
        <taxon>Agaricineae</taxon>
        <taxon>Strophariaceae</taxon>
        <taxon>Pholiota</taxon>
    </lineage>
</organism>
<name>A0A9P5YM65_9AGAR</name>
<dbReference type="EMBL" id="MU155679">
    <property type="protein sequence ID" value="KAF9471478.1"/>
    <property type="molecule type" value="Genomic_DNA"/>
</dbReference>
<evidence type="ECO:0000313" key="2">
    <source>
        <dbReference type="Proteomes" id="UP000807469"/>
    </source>
</evidence>
<reference evidence="1" key="1">
    <citation type="submission" date="2020-11" db="EMBL/GenBank/DDBJ databases">
        <authorList>
            <consortium name="DOE Joint Genome Institute"/>
            <person name="Ahrendt S."/>
            <person name="Riley R."/>
            <person name="Andreopoulos W."/>
            <person name="Labutti K."/>
            <person name="Pangilinan J."/>
            <person name="Ruiz-Duenas F.J."/>
            <person name="Barrasa J.M."/>
            <person name="Sanchez-Garcia M."/>
            <person name="Camarero S."/>
            <person name="Miyauchi S."/>
            <person name="Serrano A."/>
            <person name="Linde D."/>
            <person name="Babiker R."/>
            <person name="Drula E."/>
            <person name="Ayuso-Fernandez I."/>
            <person name="Pacheco R."/>
            <person name="Padilla G."/>
            <person name="Ferreira P."/>
            <person name="Barriuso J."/>
            <person name="Kellner H."/>
            <person name="Castanera R."/>
            <person name="Alfaro M."/>
            <person name="Ramirez L."/>
            <person name="Pisabarro A.G."/>
            <person name="Kuo A."/>
            <person name="Tritt A."/>
            <person name="Lipzen A."/>
            <person name="He G."/>
            <person name="Yan M."/>
            <person name="Ng V."/>
            <person name="Cullen D."/>
            <person name="Martin F."/>
            <person name="Rosso M.-N."/>
            <person name="Henrissat B."/>
            <person name="Hibbett D."/>
            <person name="Martinez A.T."/>
            <person name="Grigoriev I.V."/>
        </authorList>
    </citation>
    <scope>NUCLEOTIDE SEQUENCE</scope>
    <source>
        <strain evidence="1">CIRM-BRFM 674</strain>
    </source>
</reference>
<gene>
    <name evidence="1" type="ORF">BDN70DRAFT_570194</name>
</gene>
<keyword evidence="2" id="KW-1185">Reference proteome</keyword>
<proteinExistence type="predicted"/>
<dbReference type="Proteomes" id="UP000807469">
    <property type="component" value="Unassembled WGS sequence"/>
</dbReference>
<evidence type="ECO:0000313" key="1">
    <source>
        <dbReference type="EMBL" id="KAF9471478.1"/>
    </source>
</evidence>
<comment type="caution">
    <text evidence="1">The sequence shown here is derived from an EMBL/GenBank/DDBJ whole genome shotgun (WGS) entry which is preliminary data.</text>
</comment>
<sequence length="93" mass="11177">MTEYIRNVCIDFGISTLLPYNYVVWPFFLRCPIRYCDKSCQTNFGKLVLKSFIRQFTHPLRKKPFRNLLRVALRPSSQRHTRVFIDTKPLKTH</sequence>
<dbReference type="AlphaFoldDB" id="A0A9P5YM65"/>
<protein>
    <submittedName>
        <fullName evidence="1">Uncharacterized protein</fullName>
    </submittedName>
</protein>